<evidence type="ECO:0000259" key="3">
    <source>
        <dbReference type="SMART" id="SM00822"/>
    </source>
</evidence>
<dbReference type="PRINTS" id="PR00081">
    <property type="entry name" value="GDHRDH"/>
</dbReference>
<name>H6RSZ0_BLASD</name>
<sequence length="251" mass="25606">MRLAGRLALITGGGGGLGRGVALGMAAEGASVAVADHDVSLARQVAEEIREAGGRAAHYPVDVTDSGSVDELVDAVARWADCVDVLVNSAGVGGSAPFLDMSEDEWDRVIDVNLKGTFLVSQRVARRMCRGGGGSIVNLSSVLAQVSRPDQAHYGASKGGVGQLTQAMALALAPHDIRVNAIAPGPCDTPLTVKAYAADPPRRAAALSRVALGRPGTPRDIAGAALYLASDEAAWVTGTTIYVDGGLLAAR</sequence>
<dbReference type="RefSeq" id="WP_014377172.1">
    <property type="nucleotide sequence ID" value="NC_016943.1"/>
</dbReference>
<dbReference type="STRING" id="1146883.BLASA_3426"/>
<dbReference type="Proteomes" id="UP000007517">
    <property type="component" value="Chromosome"/>
</dbReference>
<evidence type="ECO:0000313" key="4">
    <source>
        <dbReference type="EMBL" id="CCG04293.1"/>
    </source>
</evidence>
<dbReference type="PANTHER" id="PTHR42760">
    <property type="entry name" value="SHORT-CHAIN DEHYDROGENASES/REDUCTASES FAMILY MEMBER"/>
    <property type="match status" value="1"/>
</dbReference>
<dbReference type="PANTHER" id="PTHR42760:SF83">
    <property type="entry name" value="(3R)-3-HYDROXYACYL-COA DEHYDROGENASE"/>
    <property type="match status" value="1"/>
</dbReference>
<dbReference type="GO" id="GO:0048038">
    <property type="term" value="F:quinone binding"/>
    <property type="evidence" value="ECO:0007669"/>
    <property type="project" value="TreeGrafter"/>
</dbReference>
<comment type="similarity">
    <text evidence="1">Belongs to the short-chain dehydrogenases/reductases (SDR) family.</text>
</comment>
<dbReference type="EC" id="1.1.1.100" evidence="4"/>
<keyword evidence="2 4" id="KW-0560">Oxidoreductase</keyword>
<keyword evidence="5" id="KW-1185">Reference proteome</keyword>
<dbReference type="AlphaFoldDB" id="H6RSZ0"/>
<feature type="domain" description="Ketoreductase" evidence="3">
    <location>
        <begin position="6"/>
        <end position="185"/>
    </location>
</feature>
<dbReference type="InterPro" id="IPR020904">
    <property type="entry name" value="Sc_DH/Rdtase_CS"/>
</dbReference>
<dbReference type="FunFam" id="3.40.50.720:FF:000084">
    <property type="entry name" value="Short-chain dehydrogenase reductase"/>
    <property type="match status" value="1"/>
</dbReference>
<dbReference type="InterPro" id="IPR057326">
    <property type="entry name" value="KR_dom"/>
</dbReference>
<protein>
    <submittedName>
        <fullName evidence="4">3-oxoacyl-[acyl-carrier-protein] reductase</fullName>
        <ecNumber evidence="4">1.1.1.100</ecNumber>
    </submittedName>
</protein>
<dbReference type="PRINTS" id="PR00080">
    <property type="entry name" value="SDRFAMILY"/>
</dbReference>
<evidence type="ECO:0000256" key="1">
    <source>
        <dbReference type="ARBA" id="ARBA00006484"/>
    </source>
</evidence>
<dbReference type="Pfam" id="PF13561">
    <property type="entry name" value="adh_short_C2"/>
    <property type="match status" value="1"/>
</dbReference>
<dbReference type="SUPFAM" id="SSF51735">
    <property type="entry name" value="NAD(P)-binding Rossmann-fold domains"/>
    <property type="match status" value="1"/>
</dbReference>
<dbReference type="GO" id="GO:0006633">
    <property type="term" value="P:fatty acid biosynthetic process"/>
    <property type="evidence" value="ECO:0007669"/>
    <property type="project" value="TreeGrafter"/>
</dbReference>
<evidence type="ECO:0000256" key="2">
    <source>
        <dbReference type="ARBA" id="ARBA00023002"/>
    </source>
</evidence>
<dbReference type="InterPro" id="IPR002347">
    <property type="entry name" value="SDR_fam"/>
</dbReference>
<dbReference type="SMART" id="SM00822">
    <property type="entry name" value="PKS_KR"/>
    <property type="match status" value="1"/>
</dbReference>
<organism evidence="4 5">
    <name type="scientific">Blastococcus saxobsidens (strain DD2)</name>
    <dbReference type="NCBI Taxonomy" id="1146883"/>
    <lineage>
        <taxon>Bacteria</taxon>
        <taxon>Bacillati</taxon>
        <taxon>Actinomycetota</taxon>
        <taxon>Actinomycetes</taxon>
        <taxon>Geodermatophilales</taxon>
        <taxon>Geodermatophilaceae</taxon>
        <taxon>Blastococcus</taxon>
    </lineage>
</organism>
<dbReference type="InterPro" id="IPR036291">
    <property type="entry name" value="NAD(P)-bd_dom_sf"/>
</dbReference>
<dbReference type="EMBL" id="FO117623">
    <property type="protein sequence ID" value="CCG04293.1"/>
    <property type="molecule type" value="Genomic_DNA"/>
</dbReference>
<reference evidence="4 5" key="1">
    <citation type="journal article" date="2012" name="J. Bacteriol.">
        <title>Genome Sequence of Blastococcus saxobsidens DD2, a Stone-Inhabiting Bacterium.</title>
        <authorList>
            <person name="Chouaia B."/>
            <person name="Crotti E."/>
            <person name="Brusetti L."/>
            <person name="Daffonchio D."/>
            <person name="Essoussi I."/>
            <person name="Nouioui I."/>
            <person name="Sbissi I."/>
            <person name="Ghodhbane-Gtari F."/>
            <person name="Gtari M."/>
            <person name="Vacherie B."/>
            <person name="Barbe V."/>
            <person name="Medigue C."/>
            <person name="Gury J."/>
            <person name="Pujic P."/>
            <person name="Normand P."/>
        </authorList>
    </citation>
    <scope>NUCLEOTIDE SEQUENCE [LARGE SCALE GENOMIC DNA]</scope>
    <source>
        <strain evidence="4 5">DD2</strain>
    </source>
</reference>
<gene>
    <name evidence="4" type="primary">fabG5</name>
    <name evidence="4" type="ordered locus">BLASA_3426</name>
</gene>
<dbReference type="PROSITE" id="PS00061">
    <property type="entry name" value="ADH_SHORT"/>
    <property type="match status" value="1"/>
</dbReference>
<evidence type="ECO:0000313" key="5">
    <source>
        <dbReference type="Proteomes" id="UP000007517"/>
    </source>
</evidence>
<dbReference type="KEGG" id="bsd:BLASA_3426"/>
<dbReference type="Gene3D" id="3.40.50.720">
    <property type="entry name" value="NAD(P)-binding Rossmann-like Domain"/>
    <property type="match status" value="1"/>
</dbReference>
<reference evidence="5" key="2">
    <citation type="submission" date="2012-02" db="EMBL/GenBank/DDBJ databases">
        <title>Complete genome sequence of Blastococcus saxobsidens strain DD2.</title>
        <authorList>
            <person name="Genoscope."/>
        </authorList>
    </citation>
    <scope>NUCLEOTIDE SEQUENCE [LARGE SCALE GENOMIC DNA]</scope>
    <source>
        <strain evidence="5">DD2</strain>
    </source>
</reference>
<proteinExistence type="inferred from homology"/>
<dbReference type="eggNOG" id="COG1028">
    <property type="taxonomic scope" value="Bacteria"/>
</dbReference>
<accession>H6RSZ0</accession>
<dbReference type="NCBIfam" id="NF005559">
    <property type="entry name" value="PRK07231.1"/>
    <property type="match status" value="1"/>
</dbReference>
<dbReference type="GO" id="GO:0004316">
    <property type="term" value="F:3-oxoacyl-[acyl-carrier-protein] reductase (NADPH) activity"/>
    <property type="evidence" value="ECO:0007669"/>
    <property type="project" value="UniProtKB-EC"/>
</dbReference>
<dbReference type="HOGENOM" id="CLU_010194_1_3_11"/>